<evidence type="ECO:0000313" key="2">
    <source>
        <dbReference type="EMBL" id="THU80598.1"/>
    </source>
</evidence>
<reference evidence="2 3" key="1">
    <citation type="journal article" date="2019" name="Nat. Ecol. Evol.">
        <title>Megaphylogeny resolves global patterns of mushroom evolution.</title>
        <authorList>
            <person name="Varga T."/>
            <person name="Krizsan K."/>
            <person name="Foldi C."/>
            <person name="Dima B."/>
            <person name="Sanchez-Garcia M."/>
            <person name="Sanchez-Ramirez S."/>
            <person name="Szollosi G.J."/>
            <person name="Szarkandi J.G."/>
            <person name="Papp V."/>
            <person name="Albert L."/>
            <person name="Andreopoulos W."/>
            <person name="Angelini C."/>
            <person name="Antonin V."/>
            <person name="Barry K.W."/>
            <person name="Bougher N.L."/>
            <person name="Buchanan P."/>
            <person name="Buyck B."/>
            <person name="Bense V."/>
            <person name="Catcheside P."/>
            <person name="Chovatia M."/>
            <person name="Cooper J."/>
            <person name="Damon W."/>
            <person name="Desjardin D."/>
            <person name="Finy P."/>
            <person name="Geml J."/>
            <person name="Haridas S."/>
            <person name="Hughes K."/>
            <person name="Justo A."/>
            <person name="Karasinski D."/>
            <person name="Kautmanova I."/>
            <person name="Kiss B."/>
            <person name="Kocsube S."/>
            <person name="Kotiranta H."/>
            <person name="LaButti K.M."/>
            <person name="Lechner B.E."/>
            <person name="Liimatainen K."/>
            <person name="Lipzen A."/>
            <person name="Lukacs Z."/>
            <person name="Mihaltcheva S."/>
            <person name="Morgado L.N."/>
            <person name="Niskanen T."/>
            <person name="Noordeloos M.E."/>
            <person name="Ohm R.A."/>
            <person name="Ortiz-Santana B."/>
            <person name="Ovrebo C."/>
            <person name="Racz N."/>
            <person name="Riley R."/>
            <person name="Savchenko A."/>
            <person name="Shiryaev A."/>
            <person name="Soop K."/>
            <person name="Spirin V."/>
            <person name="Szebenyi C."/>
            <person name="Tomsovsky M."/>
            <person name="Tulloss R.E."/>
            <person name="Uehling J."/>
            <person name="Grigoriev I.V."/>
            <person name="Vagvolgyi C."/>
            <person name="Papp T."/>
            <person name="Martin F.M."/>
            <person name="Miettinen O."/>
            <person name="Hibbett D.S."/>
            <person name="Nagy L.G."/>
        </authorList>
    </citation>
    <scope>NUCLEOTIDE SEQUENCE [LARGE SCALE GENOMIC DNA]</scope>
    <source>
        <strain evidence="2 3">CBS 962.96</strain>
    </source>
</reference>
<dbReference type="EMBL" id="ML179890">
    <property type="protein sequence ID" value="THU80598.1"/>
    <property type="molecule type" value="Genomic_DNA"/>
</dbReference>
<dbReference type="OrthoDB" id="2266637at2759"/>
<evidence type="ECO:0000313" key="3">
    <source>
        <dbReference type="Proteomes" id="UP000297245"/>
    </source>
</evidence>
<dbReference type="AlphaFoldDB" id="A0A4S8KYC5"/>
<name>A0A4S8KYC5_DENBC</name>
<protein>
    <recommendedName>
        <fullName evidence="1">Tc1-like transposase DDE domain-containing protein</fullName>
    </recommendedName>
</protein>
<organism evidence="2 3">
    <name type="scientific">Dendrothele bispora (strain CBS 962.96)</name>
    <dbReference type="NCBI Taxonomy" id="1314807"/>
    <lineage>
        <taxon>Eukaryota</taxon>
        <taxon>Fungi</taxon>
        <taxon>Dikarya</taxon>
        <taxon>Basidiomycota</taxon>
        <taxon>Agaricomycotina</taxon>
        <taxon>Agaricomycetes</taxon>
        <taxon>Agaricomycetidae</taxon>
        <taxon>Agaricales</taxon>
        <taxon>Agaricales incertae sedis</taxon>
        <taxon>Dendrothele</taxon>
    </lineage>
</organism>
<evidence type="ECO:0000259" key="1">
    <source>
        <dbReference type="Pfam" id="PF13358"/>
    </source>
</evidence>
<feature type="domain" description="Tc1-like transposase DDE" evidence="1">
    <location>
        <begin position="2"/>
        <end position="32"/>
    </location>
</feature>
<dbReference type="GO" id="GO:0003676">
    <property type="term" value="F:nucleic acid binding"/>
    <property type="evidence" value="ECO:0007669"/>
    <property type="project" value="InterPro"/>
</dbReference>
<dbReference type="Proteomes" id="UP000297245">
    <property type="component" value="Unassembled WGS sequence"/>
</dbReference>
<feature type="non-terminal residue" evidence="2">
    <location>
        <position position="1"/>
    </location>
</feature>
<dbReference type="InterPro" id="IPR038717">
    <property type="entry name" value="Tc1-like_DDE_dom"/>
</dbReference>
<feature type="non-terminal residue" evidence="2">
    <location>
        <position position="65"/>
    </location>
</feature>
<keyword evidence="3" id="KW-1185">Reference proteome</keyword>
<accession>A0A4S8KYC5</accession>
<dbReference type="InterPro" id="IPR036397">
    <property type="entry name" value="RNaseH_sf"/>
</dbReference>
<dbReference type="Gene3D" id="3.30.420.10">
    <property type="entry name" value="Ribonuclease H-like superfamily/Ribonuclease H"/>
    <property type="match status" value="1"/>
</dbReference>
<gene>
    <name evidence="2" type="ORF">K435DRAFT_562753</name>
</gene>
<sequence length="65" mass="7479">RIVFLPPYSPHLNPIEESFSSVKAHIRRNWQAAQDSEQPEIYLLEAASTVTSEKARGWIRHSGYI</sequence>
<proteinExistence type="predicted"/>
<dbReference type="Pfam" id="PF13358">
    <property type="entry name" value="DDE_3"/>
    <property type="match status" value="1"/>
</dbReference>